<dbReference type="InterPro" id="IPR041588">
    <property type="entry name" value="Integrase_H2C2"/>
</dbReference>
<dbReference type="Pfam" id="PF03732">
    <property type="entry name" value="Retrotrans_gag"/>
    <property type="match status" value="1"/>
</dbReference>
<evidence type="ECO:0000256" key="6">
    <source>
        <dbReference type="ARBA" id="ARBA00022801"/>
    </source>
</evidence>
<dbReference type="Proteomes" id="UP000288805">
    <property type="component" value="Unassembled WGS sequence"/>
</dbReference>
<dbReference type="Pfam" id="PF17917">
    <property type="entry name" value="RT_RNaseH"/>
    <property type="match status" value="1"/>
</dbReference>
<dbReference type="EC" id="2.7.7.49" evidence="1"/>
<gene>
    <name evidence="12" type="primary">pol_292</name>
    <name evidence="12" type="ORF">CK203_100479</name>
</gene>
<organism evidence="12 13">
    <name type="scientific">Vitis vinifera</name>
    <name type="common">Grape</name>
    <dbReference type="NCBI Taxonomy" id="29760"/>
    <lineage>
        <taxon>Eukaryota</taxon>
        <taxon>Viridiplantae</taxon>
        <taxon>Streptophyta</taxon>
        <taxon>Embryophyta</taxon>
        <taxon>Tracheophyta</taxon>
        <taxon>Spermatophyta</taxon>
        <taxon>Magnoliopsida</taxon>
        <taxon>eudicotyledons</taxon>
        <taxon>Gunneridae</taxon>
        <taxon>Pentapetalae</taxon>
        <taxon>rosids</taxon>
        <taxon>Vitales</taxon>
        <taxon>Vitaceae</taxon>
        <taxon>Viteae</taxon>
        <taxon>Vitis</taxon>
    </lineage>
</organism>
<dbReference type="Gene3D" id="1.10.340.70">
    <property type="match status" value="1"/>
</dbReference>
<evidence type="ECO:0000259" key="11">
    <source>
        <dbReference type="Pfam" id="PF17921"/>
    </source>
</evidence>
<keyword evidence="3" id="KW-0548">Nucleotidyltransferase</keyword>
<dbReference type="InterPro" id="IPR005162">
    <property type="entry name" value="Retrotrans_gag_dom"/>
</dbReference>
<evidence type="ECO:0000256" key="5">
    <source>
        <dbReference type="ARBA" id="ARBA00022759"/>
    </source>
</evidence>
<keyword evidence="2" id="KW-0808">Transferase</keyword>
<dbReference type="GO" id="GO:0003964">
    <property type="term" value="F:RNA-directed DNA polymerase activity"/>
    <property type="evidence" value="ECO:0007669"/>
    <property type="project" value="UniProtKB-KW"/>
</dbReference>
<evidence type="ECO:0000256" key="8">
    <source>
        <dbReference type="SAM" id="MobiDB-lite"/>
    </source>
</evidence>
<evidence type="ECO:0000313" key="13">
    <source>
        <dbReference type="Proteomes" id="UP000288805"/>
    </source>
</evidence>
<dbReference type="EMBL" id="QGNW01001970">
    <property type="protein sequence ID" value="RVW27011.1"/>
    <property type="molecule type" value="Genomic_DNA"/>
</dbReference>
<feature type="region of interest" description="Disordered" evidence="8">
    <location>
        <begin position="447"/>
        <end position="491"/>
    </location>
</feature>
<keyword evidence="6" id="KW-0378">Hydrolase</keyword>
<keyword evidence="4" id="KW-0540">Nuclease</keyword>
<dbReference type="CDD" id="cd09274">
    <property type="entry name" value="RNase_HI_RT_Ty3"/>
    <property type="match status" value="1"/>
</dbReference>
<protein>
    <recommendedName>
        <fullName evidence="1">RNA-directed DNA polymerase</fullName>
        <ecNumber evidence="1">2.7.7.49</ecNumber>
    </recommendedName>
</protein>
<evidence type="ECO:0000259" key="10">
    <source>
        <dbReference type="Pfam" id="PF17917"/>
    </source>
</evidence>
<dbReference type="InterPro" id="IPR021109">
    <property type="entry name" value="Peptidase_aspartic_dom_sf"/>
</dbReference>
<feature type="compositionally biased region" description="Basic and acidic residues" evidence="8">
    <location>
        <begin position="457"/>
        <end position="486"/>
    </location>
</feature>
<feature type="region of interest" description="Disordered" evidence="8">
    <location>
        <begin position="408"/>
        <end position="435"/>
    </location>
</feature>
<evidence type="ECO:0000256" key="4">
    <source>
        <dbReference type="ARBA" id="ARBA00022722"/>
    </source>
</evidence>
<dbReference type="Gene3D" id="3.10.20.370">
    <property type="match status" value="1"/>
</dbReference>
<proteinExistence type="predicted"/>
<reference evidence="12 13" key="1">
    <citation type="journal article" date="2018" name="PLoS Genet.">
        <title>Population sequencing reveals clonal diversity and ancestral inbreeding in the grapevine cultivar Chardonnay.</title>
        <authorList>
            <person name="Roach M.J."/>
            <person name="Johnson D.L."/>
            <person name="Bohlmann J."/>
            <person name="van Vuuren H.J."/>
            <person name="Jones S.J."/>
            <person name="Pretorius I.S."/>
            <person name="Schmidt S.A."/>
            <person name="Borneman A.R."/>
        </authorList>
    </citation>
    <scope>NUCLEOTIDE SEQUENCE [LARGE SCALE GENOMIC DNA]</scope>
    <source>
        <strain evidence="13">cv. Chardonnay</strain>
        <tissue evidence="12">Leaf</tissue>
    </source>
</reference>
<dbReference type="SUPFAM" id="SSF56672">
    <property type="entry name" value="DNA/RNA polymerases"/>
    <property type="match status" value="1"/>
</dbReference>
<dbReference type="GO" id="GO:0016787">
    <property type="term" value="F:hydrolase activity"/>
    <property type="evidence" value="ECO:0007669"/>
    <property type="project" value="UniProtKB-KW"/>
</dbReference>
<evidence type="ECO:0000256" key="2">
    <source>
        <dbReference type="ARBA" id="ARBA00022679"/>
    </source>
</evidence>
<evidence type="ECO:0000256" key="3">
    <source>
        <dbReference type="ARBA" id="ARBA00022695"/>
    </source>
</evidence>
<dbReference type="CDD" id="cd01647">
    <property type="entry name" value="RT_LTR"/>
    <property type="match status" value="1"/>
</dbReference>
<feature type="domain" description="Integrase zinc-binding" evidence="11">
    <location>
        <begin position="1210"/>
        <end position="1259"/>
    </location>
</feature>
<dbReference type="FunFam" id="3.10.20.370:FF:000001">
    <property type="entry name" value="Retrovirus-related Pol polyprotein from transposon 17.6-like protein"/>
    <property type="match status" value="1"/>
</dbReference>
<accession>A0A438CUZ9</accession>
<keyword evidence="5" id="KW-0255">Endonuclease</keyword>
<dbReference type="Pfam" id="PF17921">
    <property type="entry name" value="Integrase_H2C2"/>
    <property type="match status" value="1"/>
</dbReference>
<evidence type="ECO:0000256" key="1">
    <source>
        <dbReference type="ARBA" id="ARBA00012493"/>
    </source>
</evidence>
<evidence type="ECO:0000259" key="9">
    <source>
        <dbReference type="Pfam" id="PF03732"/>
    </source>
</evidence>
<comment type="caution">
    <text evidence="12">The sequence shown here is derived from an EMBL/GenBank/DDBJ whole genome shotgun (WGS) entry which is preliminary data.</text>
</comment>
<evidence type="ECO:0000313" key="12">
    <source>
        <dbReference type="EMBL" id="RVW27011.1"/>
    </source>
</evidence>
<dbReference type="Gene3D" id="2.40.70.10">
    <property type="entry name" value="Acid Proteases"/>
    <property type="match status" value="1"/>
</dbReference>
<dbReference type="PANTHER" id="PTHR34072">
    <property type="entry name" value="ENZYMATIC POLYPROTEIN-RELATED"/>
    <property type="match status" value="1"/>
</dbReference>
<dbReference type="PANTHER" id="PTHR34072:SF57">
    <property type="entry name" value="RNA-DIRECTED DNA POLYMERASE"/>
    <property type="match status" value="1"/>
</dbReference>
<dbReference type="AlphaFoldDB" id="A0A438CUZ9"/>
<evidence type="ECO:0000256" key="7">
    <source>
        <dbReference type="ARBA" id="ARBA00022918"/>
    </source>
</evidence>
<dbReference type="InterPro" id="IPR043128">
    <property type="entry name" value="Rev_trsase/Diguanyl_cyclase"/>
</dbReference>
<dbReference type="GO" id="GO:0004519">
    <property type="term" value="F:endonuclease activity"/>
    <property type="evidence" value="ECO:0007669"/>
    <property type="project" value="UniProtKB-KW"/>
</dbReference>
<sequence>MEATPEDQHSHQGRQDNLNEFRSMRDRMHPPRMSAPSCIVPPTEQLVIRPYLVPLLPTFHGMESENPYAHIKEFEDVCNTFQEGGASIDLMRLKLFPFTLKDKAKIWLNSLRPRSIRSWTDLQAEFLKKFFPTHRTNGLKRQISNFSAKENEKFYECWERYMEAINACPHHGFDTWLLVSYFYDGMSSSMKQLLETMCGGDFMSKNPEEAMDFLSYVADVSRGWDEPTKGEVGKMKSQLNAYNAKAGMYTLKEDDDMKAKLAAMTRRLEELELKRIHEVQAVAEAPVQVKLCPIVNHMNIWWRNALQFQLKGKCLEIKQMLLDNSGPITMRLMEIPTTQVGGIIQISHGRPEQLNTNSRIHHLNNLQVLNKQWLISARMDGMQNDMNQKFDNIQYSISRLTNLNTLQEKGRFPSQPPKPKGVHEVESQEGESSQMKDVKALITLRSGKKIEQPTPKPHVEKEEEIKKGKEMEDKESEISEEKKDSDSTMNAIPEKELLKEEMLKKSTSPPFPQALHGKKGIRNAAEILEVLRQVKVNIPLLDMIKQVPTYAKFLKDLCTIKRGLTVNKKAFLTEQVSAILQCKSPLKYKDPGSPTISVMIGGKPTAITLSLADRSVKIPRGVIEDVLVQVDNFYYPVDFIVLDTDPTVKEANLVPIILGRPFLATSNAIINCRNGLMQLTFGNMTLDLNIFYMSKKQITPEEEEVCLNLLLLATLQSWRKIEEILPLFNKEEEAAAEKEIPKLNLKPLPVELKYTYLEENNQCPVVISSSLTSHQENCLMEVLKSKANSSISKKLNPHLQEVVRAEVLKLLQAGIIYPISDSPWVSPTQVVPKKSGITVVQNEKGEEITTRLTSGWRVCIDYRKLNAVTRKDHFPLPFIDQVLERVSGHPFYCFLDGYSGDMVERIMEVFMDDITVYGGTFEECLVNLEAVLHRCIEKDLVLNWEKCHFMVRQGIVLGHIISEKGIEVDKAKVELIVKLPSQQLCQNSFDQLKKFLTTTPIVRAPNWQLPFELMCDASDFAIGAVLGQREDGKPYVIYYASKTLNEAQRNYTTTEKELLAVVFALDKFRAYLVGSFIIVFTDHSALKYLLTKQDAKARLIRWILLLQEFDLQIKDKKGVENVVADHLSRLVIAHNSHPLPINDDFPEESLMFLVKTPWYAHIANYLVTGEIPSEWNAQDRKHFFAKIHAYYWEEPFLFKYCADHIIRKCVPEDEQQGILSHCHENACGGHFASQKTAMKVLQSGFTWPSLFKDAHIMCRKL</sequence>
<dbReference type="Gene3D" id="3.30.70.270">
    <property type="match status" value="1"/>
</dbReference>
<feature type="domain" description="Reverse transcriptase RNase H-like" evidence="10">
    <location>
        <begin position="1008"/>
        <end position="1109"/>
    </location>
</feature>
<keyword evidence="7" id="KW-0695">RNA-directed DNA polymerase</keyword>
<dbReference type="CDD" id="cd00303">
    <property type="entry name" value="retropepsin_like"/>
    <property type="match status" value="1"/>
</dbReference>
<feature type="domain" description="Retrotransposon gag" evidence="9">
    <location>
        <begin position="94"/>
        <end position="187"/>
    </location>
</feature>
<dbReference type="InterPro" id="IPR041373">
    <property type="entry name" value="RT_RNaseH"/>
</dbReference>
<dbReference type="InterPro" id="IPR043502">
    <property type="entry name" value="DNA/RNA_pol_sf"/>
</dbReference>
<name>A0A438CUZ9_VITVI</name>
<dbReference type="Gene3D" id="3.10.10.10">
    <property type="entry name" value="HIV Type 1 Reverse Transcriptase, subunit A, domain 1"/>
    <property type="match status" value="1"/>
</dbReference>